<evidence type="ECO:0000256" key="1">
    <source>
        <dbReference type="SAM" id="MobiDB-lite"/>
    </source>
</evidence>
<accession>A0A2G8L4G0</accession>
<comment type="caution">
    <text evidence="2">The sequence shown here is derived from an EMBL/GenBank/DDBJ whole genome shotgun (WGS) entry which is preliminary data.</text>
</comment>
<dbReference type="PANTHER" id="PTHR31513">
    <property type="entry name" value="EPHRIN TYPE-B RECEPTOR"/>
    <property type="match status" value="1"/>
</dbReference>
<dbReference type="AlphaFoldDB" id="A0A2G8L4G0"/>
<dbReference type="EMBL" id="MRZV01000223">
    <property type="protein sequence ID" value="PIK55153.1"/>
    <property type="molecule type" value="Genomic_DNA"/>
</dbReference>
<dbReference type="PANTHER" id="PTHR31513:SF2">
    <property type="entry name" value="MRAZ"/>
    <property type="match status" value="1"/>
</dbReference>
<reference evidence="2 3" key="1">
    <citation type="journal article" date="2017" name="PLoS Biol.">
        <title>The sea cucumber genome provides insights into morphological evolution and visceral regeneration.</title>
        <authorList>
            <person name="Zhang X."/>
            <person name="Sun L."/>
            <person name="Yuan J."/>
            <person name="Sun Y."/>
            <person name="Gao Y."/>
            <person name="Zhang L."/>
            <person name="Li S."/>
            <person name="Dai H."/>
            <person name="Hamel J.F."/>
            <person name="Liu C."/>
            <person name="Yu Y."/>
            <person name="Liu S."/>
            <person name="Lin W."/>
            <person name="Guo K."/>
            <person name="Jin S."/>
            <person name="Xu P."/>
            <person name="Storey K.B."/>
            <person name="Huan P."/>
            <person name="Zhang T."/>
            <person name="Zhou Y."/>
            <person name="Zhang J."/>
            <person name="Lin C."/>
            <person name="Li X."/>
            <person name="Xing L."/>
            <person name="Huo D."/>
            <person name="Sun M."/>
            <person name="Wang L."/>
            <person name="Mercier A."/>
            <person name="Li F."/>
            <person name="Yang H."/>
            <person name="Xiang J."/>
        </authorList>
    </citation>
    <scope>NUCLEOTIDE SEQUENCE [LARGE SCALE GENOMIC DNA]</scope>
    <source>
        <strain evidence="2">Shaxun</strain>
        <tissue evidence="2">Muscle</tissue>
    </source>
</reference>
<feature type="compositionally biased region" description="Basic and acidic residues" evidence="1">
    <location>
        <begin position="100"/>
        <end position="112"/>
    </location>
</feature>
<organism evidence="2 3">
    <name type="scientific">Stichopus japonicus</name>
    <name type="common">Sea cucumber</name>
    <dbReference type="NCBI Taxonomy" id="307972"/>
    <lineage>
        <taxon>Eukaryota</taxon>
        <taxon>Metazoa</taxon>
        <taxon>Echinodermata</taxon>
        <taxon>Eleutherozoa</taxon>
        <taxon>Echinozoa</taxon>
        <taxon>Holothuroidea</taxon>
        <taxon>Aspidochirotacea</taxon>
        <taxon>Aspidochirotida</taxon>
        <taxon>Stichopodidae</taxon>
        <taxon>Apostichopus</taxon>
    </lineage>
</organism>
<feature type="region of interest" description="Disordered" evidence="1">
    <location>
        <begin position="100"/>
        <end position="122"/>
    </location>
</feature>
<keyword evidence="3" id="KW-1185">Reference proteome</keyword>
<protein>
    <submittedName>
        <fullName evidence="2">Uncharacterized protein</fullName>
    </submittedName>
</protein>
<name>A0A2G8L4G0_STIJA</name>
<evidence type="ECO:0000313" key="3">
    <source>
        <dbReference type="Proteomes" id="UP000230750"/>
    </source>
</evidence>
<evidence type="ECO:0000313" key="2">
    <source>
        <dbReference type="EMBL" id="PIK55153.1"/>
    </source>
</evidence>
<gene>
    <name evidence="2" type="ORF">BSL78_07883</name>
</gene>
<proteinExistence type="predicted"/>
<dbReference type="Proteomes" id="UP000230750">
    <property type="component" value="Unassembled WGS sequence"/>
</dbReference>
<sequence length="890" mass="92328">MAGDGSDWFSLKTNDLDVTSGSVIQGSRLFVETDILHIEATAELSVSGGGFSDNGRGKTVYSSGGHHVGQGGLGQHVSAQLFTRDIRRHCLTRDVWRSRRVQTTERSNHSDGESSDSSLNIHASAGGGAGGSIWIEADQFTTTGIISASGGDGRPDAGGGSGGLISVSYEDAFIRDNPVAYGGSGLQQGASGVVYLQKLTSGDVHSKLIVDNGGQNTPRETQLQVKSKMLSLEHLQVTNGGRFVPLKAFSGPTNLCVYTGEMVGDVSSSITVSRGILFHLSACGCPSCQYGQKPSIDIDTHIKVEQDGLLRVPEEVSVGYGVTIDICGTLDGLQDGHMSLYRGAKFRASYPANSGSYNSTVSSLVIKDVDIFKDSYFGGSSSCPSTKTLTLFSEIFSINYGGTFDQNSFTVDNSTNVESSVIIEGGATLILEGSWDGNGTTSITTEDLVVGAGGLITAVGGGLAETGELQCGHDSASLGALYEPRFYGSGGTLVSGGGQVSLDVTNRTHLDGTIDVSGEDHYSSVSSGNGGSGGSILIKTETLSGFGLMQTSGGNTLTGCGGSGGRIAVHIGSEMSFVGQFSVAAGEAPNPGRSGVIFVEDHSTDTTKIVIHGSDRLPSLIRKGDLANLTEVDELVVEAGGILQLEESSLKVGMLSGDKTGVIQVTGRATLVVESSSVQGTECSFEVSHNSELELGENVHLSGEVVPVLHLDGTLTTDHIVLGEGTVSFLSSDGFMNVTSVTLEELSHLEIASGATIGRNSSDSQVTLEEYEIGAGAKVVFGSMDTRITANTIVVRSEAKVISSSALQKFYIHAEDIVIEADAVISVDFGGYSDAGVGSPEDTTSGASHGGQGGHLGYLEAGRHMVTLIFQKVLEVAVPVEVTQLEVEGR</sequence>